<dbReference type="Proteomes" id="UP000184268">
    <property type="component" value="Unassembled WGS sequence"/>
</dbReference>
<keyword evidence="1" id="KW-0145">Chemotaxis</keyword>
<keyword evidence="2 3" id="KW-0597">Phosphoprotein</keyword>
<dbReference type="CDD" id="cd17910">
    <property type="entry name" value="CheC_ClassII"/>
    <property type="match status" value="1"/>
</dbReference>
<dbReference type="Gene3D" id="3.40.50.2300">
    <property type="match status" value="1"/>
</dbReference>
<dbReference type="EMBL" id="FQXG01000005">
    <property type="protein sequence ID" value="SHH94982.1"/>
    <property type="molecule type" value="Genomic_DNA"/>
</dbReference>
<feature type="domain" description="Response regulatory" evidence="4">
    <location>
        <begin position="4"/>
        <end position="119"/>
    </location>
</feature>
<dbReference type="OrthoDB" id="281471at2"/>
<keyword evidence="5" id="KW-0238">DNA-binding</keyword>
<dbReference type="SMART" id="SM00448">
    <property type="entry name" value="REC"/>
    <property type="match status" value="1"/>
</dbReference>
<dbReference type="GO" id="GO:0000160">
    <property type="term" value="P:phosphorelay signal transduction system"/>
    <property type="evidence" value="ECO:0007669"/>
    <property type="project" value="InterPro"/>
</dbReference>
<dbReference type="STRING" id="299255.SAMN02745129_3238"/>
<dbReference type="Pfam" id="PF00072">
    <property type="entry name" value="Response_reg"/>
    <property type="match status" value="1"/>
</dbReference>
<protein>
    <submittedName>
        <fullName evidence="5">Response regulator containing CheY-like receiver, AAA-type ATPase, and DNA-binding domains</fullName>
    </submittedName>
</protein>
<dbReference type="PANTHER" id="PTHR44591">
    <property type="entry name" value="STRESS RESPONSE REGULATOR PROTEIN 1"/>
    <property type="match status" value="1"/>
</dbReference>
<reference evidence="5 6" key="1">
    <citation type="submission" date="2016-11" db="EMBL/GenBank/DDBJ databases">
        <authorList>
            <person name="Jaros S."/>
            <person name="Januszkiewicz K."/>
            <person name="Wedrychowicz H."/>
        </authorList>
    </citation>
    <scope>NUCLEOTIDE SEQUENCE [LARGE SCALE GENOMIC DNA]</scope>
    <source>
        <strain evidence="5 6">DSM 16917</strain>
    </source>
</reference>
<dbReference type="AlphaFoldDB" id="A0A1M5X5R5"/>
<evidence type="ECO:0000256" key="1">
    <source>
        <dbReference type="ARBA" id="ARBA00022500"/>
    </source>
</evidence>
<feature type="modified residue" description="4-aspartylphosphate" evidence="3">
    <location>
        <position position="54"/>
    </location>
</feature>
<dbReference type="CDD" id="cd17593">
    <property type="entry name" value="REC_CheC-like"/>
    <property type="match status" value="1"/>
</dbReference>
<dbReference type="GO" id="GO:0006935">
    <property type="term" value="P:chemotaxis"/>
    <property type="evidence" value="ECO:0007669"/>
    <property type="project" value="UniProtKB-KW"/>
</dbReference>
<accession>A0A1M5X5R5</accession>
<dbReference type="Gene3D" id="3.40.1550.10">
    <property type="entry name" value="CheC-like"/>
    <property type="match status" value="1"/>
</dbReference>
<dbReference type="PANTHER" id="PTHR44591:SF24">
    <property type="entry name" value="PROTEIN-GLUTAMATE METHYLESTERASE_PROTEIN-GLUTAMINE GLUTAMINASE 1"/>
    <property type="match status" value="1"/>
</dbReference>
<gene>
    <name evidence="5" type="ORF">SAMN02745129_3238</name>
</gene>
<dbReference type="PROSITE" id="PS50110">
    <property type="entry name" value="RESPONSE_REGULATORY"/>
    <property type="match status" value="1"/>
</dbReference>
<name>A0A1M5X5R5_9GAMM</name>
<dbReference type="SUPFAM" id="SSF52172">
    <property type="entry name" value="CheY-like"/>
    <property type="match status" value="1"/>
</dbReference>
<proteinExistence type="predicted"/>
<dbReference type="GO" id="GO:0003677">
    <property type="term" value="F:DNA binding"/>
    <property type="evidence" value="ECO:0007669"/>
    <property type="project" value="UniProtKB-KW"/>
</dbReference>
<dbReference type="InterPro" id="IPR028976">
    <property type="entry name" value="CheC-like_sf"/>
</dbReference>
<evidence type="ECO:0000313" key="6">
    <source>
        <dbReference type="Proteomes" id="UP000184268"/>
    </source>
</evidence>
<keyword evidence="6" id="KW-1185">Reference proteome</keyword>
<dbReference type="InterPro" id="IPR050595">
    <property type="entry name" value="Bact_response_regulator"/>
</dbReference>
<evidence type="ECO:0000313" key="5">
    <source>
        <dbReference type="EMBL" id="SHH94982.1"/>
    </source>
</evidence>
<dbReference type="InterPro" id="IPR001789">
    <property type="entry name" value="Sig_transdc_resp-reg_receiver"/>
</dbReference>
<dbReference type="InterPro" id="IPR011006">
    <property type="entry name" value="CheY-like_superfamily"/>
</dbReference>
<organism evidence="5 6">
    <name type="scientific">Ferrimonas marina</name>
    <dbReference type="NCBI Taxonomy" id="299255"/>
    <lineage>
        <taxon>Bacteria</taxon>
        <taxon>Pseudomonadati</taxon>
        <taxon>Pseudomonadota</taxon>
        <taxon>Gammaproteobacteria</taxon>
        <taxon>Alteromonadales</taxon>
        <taxon>Ferrimonadaceae</taxon>
        <taxon>Ferrimonas</taxon>
    </lineage>
</organism>
<evidence type="ECO:0000256" key="3">
    <source>
        <dbReference type="PROSITE-ProRule" id="PRU00169"/>
    </source>
</evidence>
<sequence length="320" mass="35126">MSHRIVICDDSALARKQLCRCLPPPWQDDVRFAGNGHELKALLAQQPADLLFLDLNMPQMDGYQVLQWLQGQPHAPRVIVVSADIQADAYRRVMALGALQFLKKPVVAEPLLNLLGQLGYNLTQETETPPLPAVAFDDALQEICNVAMGRAAANMAELWGQFIELPIPRLRRLGPAELAMLLEGGLSDPELTVISQGFAGHGICGEALLLMQPEGDALLAQLTRANNQAESSPLERQMDTANLVFAVFLSALSQQLDIPFCQSHPVAMSSAPAMSKLPRTLAVEIRYQLPKRGILCELLLLLPESTLPRLHTVMTPLMEH</sequence>
<dbReference type="RefSeq" id="WP_067661002.1">
    <property type="nucleotide sequence ID" value="NZ_FQXG01000005.1"/>
</dbReference>
<evidence type="ECO:0000256" key="2">
    <source>
        <dbReference type="ARBA" id="ARBA00022553"/>
    </source>
</evidence>
<dbReference type="SUPFAM" id="SSF103039">
    <property type="entry name" value="CheC-like"/>
    <property type="match status" value="1"/>
</dbReference>
<evidence type="ECO:0000259" key="4">
    <source>
        <dbReference type="PROSITE" id="PS50110"/>
    </source>
</evidence>